<dbReference type="PANTHER" id="PTHR21666:SF270">
    <property type="entry name" value="MUREIN HYDROLASE ACTIVATOR ENVC"/>
    <property type="match status" value="1"/>
</dbReference>
<feature type="transmembrane region" description="Helical" evidence="1">
    <location>
        <begin position="67"/>
        <end position="85"/>
    </location>
</feature>
<keyword evidence="1" id="KW-1133">Transmembrane helix</keyword>
<evidence type="ECO:0000313" key="3">
    <source>
        <dbReference type="EMBL" id="PJE76840.1"/>
    </source>
</evidence>
<dbReference type="PROSITE" id="PS51782">
    <property type="entry name" value="LYSM"/>
    <property type="match status" value="2"/>
</dbReference>
<dbReference type="PANTHER" id="PTHR21666">
    <property type="entry name" value="PEPTIDASE-RELATED"/>
    <property type="match status" value="1"/>
</dbReference>
<accession>A0A2M8LHC1</accession>
<dbReference type="InterPro" id="IPR050570">
    <property type="entry name" value="Cell_wall_metabolism_enzyme"/>
</dbReference>
<comment type="caution">
    <text evidence="3">The sequence shown here is derived from an EMBL/GenBank/DDBJ whole genome shotgun (WGS) entry which is preliminary data.</text>
</comment>
<dbReference type="Pfam" id="PF01476">
    <property type="entry name" value="LysM"/>
    <property type="match status" value="2"/>
</dbReference>
<evidence type="ECO:0000256" key="1">
    <source>
        <dbReference type="SAM" id="Phobius"/>
    </source>
</evidence>
<evidence type="ECO:0000313" key="4">
    <source>
        <dbReference type="Proteomes" id="UP000231436"/>
    </source>
</evidence>
<dbReference type="GO" id="GO:0004222">
    <property type="term" value="F:metalloendopeptidase activity"/>
    <property type="evidence" value="ECO:0007669"/>
    <property type="project" value="TreeGrafter"/>
</dbReference>
<sequence>MRGLILLKRHGGNGLQKLAAPLKSTGLFFVRFFGVPVYRVFFFTRRYVQKVLFPAKHRVVFLISNRYTMHVMMVIIIVGVTWINLSARDVRAEDFGQKSLLYQLVSEDDSFVLEVVEAGTPVVSLGTSSSYLSGTVVDTRRHIDLDYLEETYVTPTVGEDVSPVKTTVPARSETEVYVVQEGDTLGKIAESYGLSLSTILWSNGLTYTSTINLGQELKILPVDGLVYTVKSGDTLSSIARNYSVDVETIMKENGMSSANRLAIGDDLLLPDAEPPSPVTTARSTASITTLFTAPQVSAPSAVVSGWVWPTDWHIITQYYGWKHTGLDVDGDYGTSSYAARGGVVIYSGWRSGYGLTVEVDHGDGYVTRYAHHSKNYVSVGDVVSTGQVLAQTGTTGRSTGTHLHFEVIRNGKFQNPLDYVR</sequence>
<keyword evidence="1" id="KW-0812">Transmembrane</keyword>
<feature type="domain" description="LysM" evidence="2">
    <location>
        <begin position="225"/>
        <end position="269"/>
    </location>
</feature>
<gene>
    <name evidence="3" type="ORF">COV05_02340</name>
</gene>
<dbReference type="InterPro" id="IPR016047">
    <property type="entry name" value="M23ase_b-sheet_dom"/>
</dbReference>
<dbReference type="Gene3D" id="3.10.350.10">
    <property type="entry name" value="LysM domain"/>
    <property type="match status" value="2"/>
</dbReference>
<dbReference type="EMBL" id="PFEU01000009">
    <property type="protein sequence ID" value="PJE76840.1"/>
    <property type="molecule type" value="Genomic_DNA"/>
</dbReference>
<dbReference type="SMART" id="SM00257">
    <property type="entry name" value="LysM"/>
    <property type="match status" value="2"/>
</dbReference>
<dbReference type="AlphaFoldDB" id="A0A2M8LHC1"/>
<organism evidence="3 4">
    <name type="scientific">Candidatus Uhrbacteria bacterium CG10_big_fil_rev_8_21_14_0_10_48_16</name>
    <dbReference type="NCBI Taxonomy" id="1975038"/>
    <lineage>
        <taxon>Bacteria</taxon>
        <taxon>Candidatus Uhriibacteriota</taxon>
    </lineage>
</organism>
<name>A0A2M8LHC1_9BACT</name>
<dbReference type="SUPFAM" id="SSF54106">
    <property type="entry name" value="LysM domain"/>
    <property type="match status" value="1"/>
</dbReference>
<protein>
    <recommendedName>
        <fullName evidence="2">LysM domain-containing protein</fullName>
    </recommendedName>
</protein>
<dbReference type="Proteomes" id="UP000231436">
    <property type="component" value="Unassembled WGS sequence"/>
</dbReference>
<dbReference type="SUPFAM" id="SSF51261">
    <property type="entry name" value="Duplicated hybrid motif"/>
    <property type="match status" value="1"/>
</dbReference>
<proteinExistence type="predicted"/>
<dbReference type="Gene3D" id="2.70.70.10">
    <property type="entry name" value="Glucose Permease (Domain IIA)"/>
    <property type="match status" value="1"/>
</dbReference>
<dbReference type="CDD" id="cd00118">
    <property type="entry name" value="LysM"/>
    <property type="match status" value="2"/>
</dbReference>
<feature type="transmembrane region" description="Helical" evidence="1">
    <location>
        <begin position="26"/>
        <end position="47"/>
    </location>
</feature>
<reference evidence="4" key="1">
    <citation type="submission" date="2017-09" db="EMBL/GenBank/DDBJ databases">
        <title>Depth-based differentiation of microbial function through sediment-hosted aquifers and enrichment of novel symbionts in the deep terrestrial subsurface.</title>
        <authorList>
            <person name="Probst A.J."/>
            <person name="Ladd B."/>
            <person name="Jarett J.K."/>
            <person name="Geller-Mcgrath D.E."/>
            <person name="Sieber C.M.K."/>
            <person name="Emerson J.B."/>
            <person name="Anantharaman K."/>
            <person name="Thomas B.C."/>
            <person name="Malmstrom R."/>
            <person name="Stieglmeier M."/>
            <person name="Klingl A."/>
            <person name="Woyke T."/>
            <person name="Ryan C.M."/>
            <person name="Banfield J.F."/>
        </authorList>
    </citation>
    <scope>NUCLEOTIDE SEQUENCE [LARGE SCALE GENOMIC DNA]</scope>
</reference>
<keyword evidence="1" id="KW-0472">Membrane</keyword>
<dbReference type="Pfam" id="PF01551">
    <property type="entry name" value="Peptidase_M23"/>
    <property type="match status" value="1"/>
</dbReference>
<dbReference type="CDD" id="cd12797">
    <property type="entry name" value="M23_peptidase"/>
    <property type="match status" value="1"/>
</dbReference>
<feature type="domain" description="LysM" evidence="2">
    <location>
        <begin position="175"/>
        <end position="219"/>
    </location>
</feature>
<dbReference type="InterPro" id="IPR036779">
    <property type="entry name" value="LysM_dom_sf"/>
</dbReference>
<evidence type="ECO:0000259" key="2">
    <source>
        <dbReference type="PROSITE" id="PS51782"/>
    </source>
</evidence>
<dbReference type="InterPro" id="IPR018392">
    <property type="entry name" value="LysM"/>
</dbReference>
<dbReference type="InterPro" id="IPR011055">
    <property type="entry name" value="Dup_hybrid_motif"/>
</dbReference>